<reference evidence="2 3" key="1">
    <citation type="submission" date="2023-10" db="EMBL/GenBank/DDBJ databases">
        <title>Saccharopolyspora sp. nov., isolated from mangrove soil.</title>
        <authorList>
            <person name="Lu Y."/>
            <person name="Liu W."/>
        </authorList>
    </citation>
    <scope>NUCLEOTIDE SEQUENCE [LARGE SCALE GENOMIC DNA]</scope>
    <source>
        <strain evidence="2 3">S2-29</strain>
    </source>
</reference>
<dbReference type="PANTHER" id="PTHR43861:SF6">
    <property type="entry name" value="METHYLTRANSFERASE TYPE 11"/>
    <property type="match status" value="1"/>
</dbReference>
<dbReference type="InterPro" id="IPR029063">
    <property type="entry name" value="SAM-dependent_MTases_sf"/>
</dbReference>
<dbReference type="PANTHER" id="PTHR43861">
    <property type="entry name" value="TRANS-ACONITATE 2-METHYLTRANSFERASE-RELATED"/>
    <property type="match status" value="1"/>
</dbReference>
<dbReference type="GO" id="GO:0008168">
    <property type="term" value="F:methyltransferase activity"/>
    <property type="evidence" value="ECO:0007669"/>
    <property type="project" value="UniProtKB-KW"/>
</dbReference>
<proteinExistence type="predicted"/>
<feature type="region of interest" description="Disordered" evidence="1">
    <location>
        <begin position="213"/>
        <end position="241"/>
    </location>
</feature>
<dbReference type="Proteomes" id="UP001327093">
    <property type="component" value="Unassembled WGS sequence"/>
</dbReference>
<keyword evidence="2" id="KW-0489">Methyltransferase</keyword>
<evidence type="ECO:0000313" key="2">
    <source>
        <dbReference type="EMBL" id="MEB3369992.1"/>
    </source>
</evidence>
<sequence length="241" mass="26894">RYEAGRRLRWLLSATRPRSIVEAGSAGGFFLEQARRAGIQVEGVEPSEVCVRFAREESGLPVRQGTFETSLPESPVDAVCAFHVLEHVEDPHAFLSAARRALVPGGWLALEVPNIASRSAARQGSSWHALQPAFHRWHFSPQSLLRLVKDHGFNTRHNDTVSVSYYLKPRYWLSPRGALMLVKEWAGSGNPLRAHPQRFDLLRILAQLPASSSAHAASQRTPVAARVKQPSKQPVFRSEKR</sequence>
<dbReference type="GO" id="GO:0032259">
    <property type="term" value="P:methylation"/>
    <property type="evidence" value="ECO:0007669"/>
    <property type="project" value="UniProtKB-KW"/>
</dbReference>
<protein>
    <submittedName>
        <fullName evidence="2">Class I SAM-dependent methyltransferase</fullName>
        <ecNumber evidence="2">2.1.1.-</ecNumber>
    </submittedName>
</protein>
<dbReference type="SUPFAM" id="SSF53335">
    <property type="entry name" value="S-adenosyl-L-methionine-dependent methyltransferases"/>
    <property type="match status" value="1"/>
</dbReference>
<evidence type="ECO:0000256" key="1">
    <source>
        <dbReference type="SAM" id="MobiDB-lite"/>
    </source>
</evidence>
<organism evidence="2 3">
    <name type="scientific">Saccharopolyspora mangrovi</name>
    <dbReference type="NCBI Taxonomy" id="3082379"/>
    <lineage>
        <taxon>Bacteria</taxon>
        <taxon>Bacillati</taxon>
        <taxon>Actinomycetota</taxon>
        <taxon>Actinomycetes</taxon>
        <taxon>Pseudonocardiales</taxon>
        <taxon>Pseudonocardiaceae</taxon>
        <taxon>Saccharopolyspora</taxon>
    </lineage>
</organism>
<accession>A0ABU6AEU5</accession>
<evidence type="ECO:0000313" key="3">
    <source>
        <dbReference type="Proteomes" id="UP001327093"/>
    </source>
</evidence>
<dbReference type="CDD" id="cd02440">
    <property type="entry name" value="AdoMet_MTases"/>
    <property type="match status" value="1"/>
</dbReference>
<dbReference type="RefSeq" id="WP_324267478.1">
    <property type="nucleotide sequence ID" value="NZ_JAWLNX010000016.1"/>
</dbReference>
<keyword evidence="3" id="KW-1185">Reference proteome</keyword>
<feature type="non-terminal residue" evidence="2">
    <location>
        <position position="1"/>
    </location>
</feature>
<dbReference type="EC" id="2.1.1.-" evidence="2"/>
<dbReference type="EMBL" id="JAWLNX010000016">
    <property type="protein sequence ID" value="MEB3369992.1"/>
    <property type="molecule type" value="Genomic_DNA"/>
</dbReference>
<comment type="caution">
    <text evidence="2">The sequence shown here is derived from an EMBL/GenBank/DDBJ whole genome shotgun (WGS) entry which is preliminary data.</text>
</comment>
<keyword evidence="2" id="KW-0808">Transferase</keyword>
<dbReference type="Gene3D" id="3.40.50.150">
    <property type="entry name" value="Vaccinia Virus protein VP39"/>
    <property type="match status" value="1"/>
</dbReference>
<dbReference type="Pfam" id="PF13489">
    <property type="entry name" value="Methyltransf_23"/>
    <property type="match status" value="1"/>
</dbReference>
<gene>
    <name evidence="2" type="ORF">R4I43_21515</name>
</gene>
<name>A0ABU6AEU5_9PSEU</name>